<evidence type="ECO:0000313" key="4">
    <source>
        <dbReference type="Proteomes" id="UP000269148"/>
    </source>
</evidence>
<dbReference type="EMBL" id="QLQD01000083">
    <property type="protein sequence ID" value="RLU54772.1"/>
    <property type="molecule type" value="Genomic_DNA"/>
</dbReference>
<dbReference type="STRING" id="1346.BMF34_09655"/>
<dbReference type="KEGG" id="siz:SI82_09630"/>
<evidence type="ECO:0000313" key="3">
    <source>
        <dbReference type="Proteomes" id="UP000025245"/>
    </source>
</evidence>
<dbReference type="OrthoDB" id="2224719at2"/>
<dbReference type="AlphaFoldDB" id="A0A3L8GAE3"/>
<protein>
    <submittedName>
        <fullName evidence="2">Uncharacterized protein</fullName>
    </submittedName>
</protein>
<sequence length="63" mass="7285">MNKFNAFKETLSVESLKAIYDETRLEVASDEKEGTEAFSATLATQMALNLIERYHDWLNEDQK</sequence>
<dbReference type="KEGG" id="siq:DQ08_09695"/>
<proteinExistence type="predicted"/>
<organism evidence="2 4">
    <name type="scientific">Streptococcus iniae</name>
    <name type="common">Streptococcus shiloi</name>
    <dbReference type="NCBI Taxonomy" id="1346"/>
    <lineage>
        <taxon>Bacteria</taxon>
        <taxon>Bacillati</taxon>
        <taxon>Bacillota</taxon>
        <taxon>Bacilli</taxon>
        <taxon>Lactobacillales</taxon>
        <taxon>Streptococcaceae</taxon>
        <taxon>Streptococcus</taxon>
    </lineage>
</organism>
<reference evidence="2 4" key="2">
    <citation type="submission" date="2018-06" db="EMBL/GenBank/DDBJ databases">
        <title>Mutators as drivers of adaptation in pathogenic bacteria and a risk factor for host jumps and vaccine escape.</title>
        <authorList>
            <person name="Barnes A.C."/>
            <person name="Silayeva O."/>
        </authorList>
    </citation>
    <scope>NUCLEOTIDE SEQUENCE [LARGE SCALE GENOMIC DNA]</scope>
    <source>
        <strain evidence="2 4">QMA0445</strain>
    </source>
</reference>
<dbReference type="RefSeq" id="WP_003100353.1">
    <property type="nucleotide sequence ID" value="NZ_CP010783.1"/>
</dbReference>
<dbReference type="Proteomes" id="UP000025245">
    <property type="component" value="Chromosome"/>
</dbReference>
<dbReference type="GeneID" id="35765037"/>
<dbReference type="Proteomes" id="UP000269148">
    <property type="component" value="Unassembled WGS sequence"/>
</dbReference>
<dbReference type="EMBL" id="CP007586">
    <property type="protein sequence ID" value="AHY16694.1"/>
    <property type="molecule type" value="Genomic_DNA"/>
</dbReference>
<dbReference type="KEGG" id="sio:DW64_09680"/>
<evidence type="ECO:0000313" key="2">
    <source>
        <dbReference type="EMBL" id="RLU54772.1"/>
    </source>
</evidence>
<accession>A0A3L8GAE3</accession>
<keyword evidence="3" id="KW-1185">Reference proteome</keyword>
<reference evidence="1 3" key="1">
    <citation type="journal article" date="2014" name="Genome Announc.">
        <title>Complete Genome Sequence of a Virulent Strain, Streptococcus iniae ISET0901, Isolated from Diseased Tilapia.</title>
        <authorList>
            <person name="Pridgeon J.W."/>
            <person name="Zhang D."/>
            <person name="Zhang L."/>
        </authorList>
    </citation>
    <scope>NUCLEOTIDE SEQUENCE [LARGE SCALE GENOMIC DNA]</scope>
    <source>
        <strain evidence="1 3">ISET0901</strain>
    </source>
</reference>
<gene>
    <name evidence="2" type="ORF">DIY07_09910</name>
    <name evidence="1" type="ORF">DQ08_09695</name>
</gene>
<evidence type="ECO:0000313" key="1">
    <source>
        <dbReference type="EMBL" id="AHY16694.1"/>
    </source>
</evidence>
<name>A0A3L8GAE3_STRIN</name>